<dbReference type="InterPro" id="IPR010930">
    <property type="entry name" value="Flg_bb/hook_C_dom"/>
</dbReference>
<dbReference type="RefSeq" id="WP_115365562.1">
    <property type="nucleotide sequence ID" value="NZ_QBKA01000002.1"/>
</dbReference>
<evidence type="ECO:0000256" key="4">
    <source>
        <dbReference type="ARBA" id="ARBA00038560"/>
    </source>
</evidence>
<dbReference type="InterPro" id="IPR001444">
    <property type="entry name" value="Flag_bb_rod_N"/>
</dbReference>
<keyword evidence="10" id="KW-0966">Cell projection</keyword>
<dbReference type="GO" id="GO:0030694">
    <property type="term" value="C:bacterial-type flagellum basal body, rod"/>
    <property type="evidence" value="ECO:0007669"/>
    <property type="project" value="UniProtKB-UniRule"/>
</dbReference>
<evidence type="ECO:0000256" key="1">
    <source>
        <dbReference type="ARBA" id="ARBA00004117"/>
    </source>
</evidence>
<dbReference type="GO" id="GO:0071978">
    <property type="term" value="P:bacterial-type flagellum-dependent swarming motility"/>
    <property type="evidence" value="ECO:0007669"/>
    <property type="project" value="TreeGrafter"/>
</dbReference>
<reference evidence="10 11" key="1">
    <citation type="submission" date="2018-04" db="EMBL/GenBank/DDBJ databases">
        <title>Altererythrobacter sp. HME9302 genome sequencing and assembly.</title>
        <authorList>
            <person name="Kang H."/>
            <person name="Kim H."/>
            <person name="Joh K."/>
        </authorList>
    </citation>
    <scope>NUCLEOTIDE SEQUENCE [LARGE SCALE GENOMIC DNA]</scope>
    <source>
        <strain evidence="10 11">HME9302</strain>
    </source>
</reference>
<comment type="caution">
    <text evidence="10">The sequence shown here is derived from an EMBL/GenBank/DDBJ whole genome shotgun (WGS) entry which is preliminary data.</text>
</comment>
<dbReference type="PANTHER" id="PTHR30435">
    <property type="entry name" value="FLAGELLAR PROTEIN"/>
    <property type="match status" value="1"/>
</dbReference>
<proteinExistence type="inferred from homology"/>
<dbReference type="OrthoDB" id="9804559at2"/>
<dbReference type="PANTHER" id="PTHR30435:SF18">
    <property type="entry name" value="FLAGELLAR BASAL-BODY ROD PROTEIN FLGF"/>
    <property type="match status" value="1"/>
</dbReference>
<evidence type="ECO:0000256" key="6">
    <source>
        <dbReference type="RuleBase" id="RU362116"/>
    </source>
</evidence>
<dbReference type="NCBIfam" id="NF009280">
    <property type="entry name" value="PRK12640.1"/>
    <property type="match status" value="1"/>
</dbReference>
<keyword evidence="10" id="KW-0969">Cilium</keyword>
<evidence type="ECO:0000256" key="3">
    <source>
        <dbReference type="ARBA" id="ARBA00023143"/>
    </source>
</evidence>
<evidence type="ECO:0000259" key="9">
    <source>
        <dbReference type="Pfam" id="PF22692"/>
    </source>
</evidence>
<keyword evidence="3 6" id="KW-0975">Bacterial flagellum</keyword>
<accession>A0A369Q2M7</accession>
<keyword evidence="11" id="KW-1185">Reference proteome</keyword>
<keyword evidence="10" id="KW-0282">Flagellum</keyword>
<name>A0A369Q2M7_9SPHN</name>
<evidence type="ECO:0000259" key="7">
    <source>
        <dbReference type="Pfam" id="PF00460"/>
    </source>
</evidence>
<evidence type="ECO:0000313" key="11">
    <source>
        <dbReference type="Proteomes" id="UP000253727"/>
    </source>
</evidence>
<dbReference type="Pfam" id="PF00460">
    <property type="entry name" value="Flg_bb_rod"/>
    <property type="match status" value="1"/>
</dbReference>
<dbReference type="PROSITE" id="PS00588">
    <property type="entry name" value="FLAGELLA_BB_ROD"/>
    <property type="match status" value="1"/>
</dbReference>
<dbReference type="SUPFAM" id="SSF117143">
    <property type="entry name" value="Flagellar hook protein flgE"/>
    <property type="match status" value="1"/>
</dbReference>
<organism evidence="10 11">
    <name type="scientific">Alteripontixanthobacter maritimus</name>
    <dbReference type="NCBI Taxonomy" id="2161824"/>
    <lineage>
        <taxon>Bacteria</taxon>
        <taxon>Pseudomonadati</taxon>
        <taxon>Pseudomonadota</taxon>
        <taxon>Alphaproteobacteria</taxon>
        <taxon>Sphingomonadales</taxon>
        <taxon>Erythrobacteraceae</taxon>
        <taxon>Alteripontixanthobacter</taxon>
    </lineage>
</organism>
<comment type="subunit">
    <text evidence="4 6">The basal body constitutes a major portion of the flagellar organelle and consists of five rings (E,L,P,S, and M) mounted on a central rod. The rod consists of about 26 subunits of FlgG in the distal portion, and FlgB, FlgC and FlgF are thought to build up the proximal portion of the rod with about 6 subunits each.</text>
</comment>
<dbReference type="EMBL" id="QBKA01000002">
    <property type="protein sequence ID" value="RDC59153.1"/>
    <property type="molecule type" value="Genomic_DNA"/>
</dbReference>
<dbReference type="Pfam" id="PF06429">
    <property type="entry name" value="Flg_bbr_C"/>
    <property type="match status" value="1"/>
</dbReference>
<dbReference type="InterPro" id="IPR037925">
    <property type="entry name" value="FlgE/F/G-like"/>
</dbReference>
<evidence type="ECO:0000259" key="8">
    <source>
        <dbReference type="Pfam" id="PF06429"/>
    </source>
</evidence>
<dbReference type="InterPro" id="IPR019776">
    <property type="entry name" value="Flagellar_basal_body_rod_CS"/>
</dbReference>
<feature type="domain" description="Flagellar hook protein FlgE/F/G-like D1" evidence="9">
    <location>
        <begin position="81"/>
        <end position="145"/>
    </location>
</feature>
<comment type="subcellular location">
    <subcellularLocation>
        <location evidence="1 6">Bacterial flagellum basal body</location>
    </subcellularLocation>
</comment>
<dbReference type="InterPro" id="IPR053967">
    <property type="entry name" value="LlgE_F_G-like_D1"/>
</dbReference>
<gene>
    <name evidence="10" type="ORF">HME9302_00338</name>
</gene>
<comment type="similarity">
    <text evidence="2 6">Belongs to the flagella basal body rod proteins family.</text>
</comment>
<sequence length="247" mass="25390">MDRLIYTALSGMDAAMDRQRAVANNLANASTPGFRAESFAVTPMTVKSDALEARSVAAGGVRGADMSAGRVVPTGQPLDIAVSGDALIALQAEDGAEVYSRRGDLSVSVTGVLQNGDGRPVMGQTGPITVPNGQILSIAKDGAIFAVDPATPDAPPAEIARIKLASPQGSAIAKDMAGFLRVVGGGVLPADATAEVTSGALEQSNVDSAGTLVDMIEAQRSFEQRAKLFSTMRELDTSATRLMSLRS</sequence>
<dbReference type="Proteomes" id="UP000253727">
    <property type="component" value="Unassembled WGS sequence"/>
</dbReference>
<dbReference type="AlphaFoldDB" id="A0A369Q2M7"/>
<dbReference type="InterPro" id="IPR020013">
    <property type="entry name" value="Flagellar_FlgE/F/G"/>
</dbReference>
<dbReference type="NCBIfam" id="TIGR03506">
    <property type="entry name" value="FlgEFG_subfam"/>
    <property type="match status" value="1"/>
</dbReference>
<evidence type="ECO:0000256" key="2">
    <source>
        <dbReference type="ARBA" id="ARBA00009677"/>
    </source>
</evidence>
<evidence type="ECO:0000256" key="5">
    <source>
        <dbReference type="ARBA" id="ARBA00040228"/>
    </source>
</evidence>
<feature type="domain" description="Flagellar basal body rod protein N-terminal" evidence="7">
    <location>
        <begin position="5"/>
        <end position="35"/>
    </location>
</feature>
<evidence type="ECO:0000313" key="10">
    <source>
        <dbReference type="EMBL" id="RDC59153.1"/>
    </source>
</evidence>
<protein>
    <recommendedName>
        <fullName evidence="5 6">Flagellar basal-body rod protein FlgF</fullName>
    </recommendedName>
</protein>
<dbReference type="Pfam" id="PF22692">
    <property type="entry name" value="LlgE_F_G_D1"/>
    <property type="match status" value="1"/>
</dbReference>
<feature type="domain" description="Flagellar basal-body/hook protein C-terminal" evidence="8">
    <location>
        <begin position="198"/>
        <end position="242"/>
    </location>
</feature>